<gene>
    <name evidence="2" type="ORF">Cni_G11690</name>
</gene>
<dbReference type="AlphaFoldDB" id="A0AAQ3QBZ3"/>
<proteinExistence type="predicted"/>
<evidence type="ECO:0000256" key="1">
    <source>
        <dbReference type="SAM" id="MobiDB-lite"/>
    </source>
</evidence>
<feature type="compositionally biased region" description="Basic and acidic residues" evidence="1">
    <location>
        <begin position="27"/>
        <end position="39"/>
    </location>
</feature>
<feature type="compositionally biased region" description="Basic and acidic residues" evidence="1">
    <location>
        <begin position="172"/>
        <end position="185"/>
    </location>
</feature>
<dbReference type="Proteomes" id="UP001327560">
    <property type="component" value="Chromosome 4"/>
</dbReference>
<accession>A0AAQ3QBZ3</accession>
<keyword evidence="3" id="KW-1185">Reference proteome</keyword>
<protein>
    <submittedName>
        <fullName evidence="2">Uncharacterized protein</fullName>
    </submittedName>
</protein>
<feature type="compositionally biased region" description="Basic and acidic residues" evidence="1">
    <location>
        <begin position="98"/>
        <end position="132"/>
    </location>
</feature>
<evidence type="ECO:0000313" key="2">
    <source>
        <dbReference type="EMBL" id="WOL02970.1"/>
    </source>
</evidence>
<name>A0AAQ3QBZ3_9LILI</name>
<feature type="region of interest" description="Disordered" evidence="1">
    <location>
        <begin position="21"/>
        <end position="209"/>
    </location>
</feature>
<feature type="compositionally biased region" description="Basic and acidic residues" evidence="1">
    <location>
        <begin position="47"/>
        <end position="72"/>
    </location>
</feature>
<sequence length="209" mass="25015">MSTGTRRIWIGVGRRLGFRMGRRRRHRGDDRRHHSRELSASDTELDYDCRRERSSSRARDSVEREWSEERRYHSSHKRKEHGNEENLDRSGKKARVSYGERDGKRERRRFEGRASDDLNGDSKEEKRDEKPSRSRRREKIAKDRDGGREDKRVGDEILSDGEEKRKPRKEARRFSDTVRVDKKEADNDDDQKEAKDEHMHKGRVKEETL</sequence>
<feature type="compositionally biased region" description="Basic and acidic residues" evidence="1">
    <location>
        <begin position="81"/>
        <end position="91"/>
    </location>
</feature>
<feature type="compositionally biased region" description="Basic and acidic residues" evidence="1">
    <location>
        <begin position="192"/>
        <end position="209"/>
    </location>
</feature>
<dbReference type="EMBL" id="CP136893">
    <property type="protein sequence ID" value="WOL02970.1"/>
    <property type="molecule type" value="Genomic_DNA"/>
</dbReference>
<organism evidence="2 3">
    <name type="scientific">Canna indica</name>
    <name type="common">Indian-shot</name>
    <dbReference type="NCBI Taxonomy" id="4628"/>
    <lineage>
        <taxon>Eukaryota</taxon>
        <taxon>Viridiplantae</taxon>
        <taxon>Streptophyta</taxon>
        <taxon>Embryophyta</taxon>
        <taxon>Tracheophyta</taxon>
        <taxon>Spermatophyta</taxon>
        <taxon>Magnoliopsida</taxon>
        <taxon>Liliopsida</taxon>
        <taxon>Zingiberales</taxon>
        <taxon>Cannaceae</taxon>
        <taxon>Canna</taxon>
    </lineage>
</organism>
<reference evidence="2 3" key="1">
    <citation type="submission" date="2023-10" db="EMBL/GenBank/DDBJ databases">
        <title>Chromosome-scale genome assembly provides insights into flower coloration mechanisms of Canna indica.</title>
        <authorList>
            <person name="Li C."/>
        </authorList>
    </citation>
    <scope>NUCLEOTIDE SEQUENCE [LARGE SCALE GENOMIC DNA]</scope>
    <source>
        <tissue evidence="2">Flower</tissue>
    </source>
</reference>
<feature type="compositionally biased region" description="Basic and acidic residues" evidence="1">
    <location>
        <begin position="140"/>
        <end position="165"/>
    </location>
</feature>
<evidence type="ECO:0000313" key="3">
    <source>
        <dbReference type="Proteomes" id="UP001327560"/>
    </source>
</evidence>